<evidence type="ECO:0000313" key="1">
    <source>
        <dbReference type="EMBL" id="KAG0417275.1"/>
    </source>
</evidence>
<name>A0AC60PC76_IXOPE</name>
<accession>A0AC60PC76</accession>
<protein>
    <submittedName>
        <fullName evidence="1">Uncharacterized protein</fullName>
    </submittedName>
</protein>
<reference evidence="1 2" key="1">
    <citation type="journal article" date="2020" name="Cell">
        <title>Large-Scale Comparative Analyses of Tick Genomes Elucidate Their Genetic Diversity and Vector Capacities.</title>
        <authorList>
            <consortium name="Tick Genome and Microbiome Consortium (TIGMIC)"/>
            <person name="Jia N."/>
            <person name="Wang J."/>
            <person name="Shi W."/>
            <person name="Du L."/>
            <person name="Sun Y."/>
            <person name="Zhan W."/>
            <person name="Jiang J.F."/>
            <person name="Wang Q."/>
            <person name="Zhang B."/>
            <person name="Ji P."/>
            <person name="Bell-Sakyi L."/>
            <person name="Cui X.M."/>
            <person name="Yuan T.T."/>
            <person name="Jiang B.G."/>
            <person name="Yang W.F."/>
            <person name="Lam T.T."/>
            <person name="Chang Q.C."/>
            <person name="Ding S.J."/>
            <person name="Wang X.J."/>
            <person name="Zhu J.G."/>
            <person name="Ruan X.D."/>
            <person name="Zhao L."/>
            <person name="Wei J.T."/>
            <person name="Ye R.Z."/>
            <person name="Que T.C."/>
            <person name="Du C.H."/>
            <person name="Zhou Y.H."/>
            <person name="Cheng J.X."/>
            <person name="Dai P.F."/>
            <person name="Guo W.B."/>
            <person name="Han X.H."/>
            <person name="Huang E.J."/>
            <person name="Li L.F."/>
            <person name="Wei W."/>
            <person name="Gao Y.C."/>
            <person name="Liu J.Z."/>
            <person name="Shao H.Z."/>
            <person name="Wang X."/>
            <person name="Wang C.C."/>
            <person name="Yang T.C."/>
            <person name="Huo Q.B."/>
            <person name="Li W."/>
            <person name="Chen H.Y."/>
            <person name="Chen S.E."/>
            <person name="Zhou L.G."/>
            <person name="Ni X.B."/>
            <person name="Tian J.H."/>
            <person name="Sheng Y."/>
            <person name="Liu T."/>
            <person name="Pan Y.S."/>
            <person name="Xia L.Y."/>
            <person name="Li J."/>
            <person name="Zhao F."/>
            <person name="Cao W.C."/>
        </authorList>
    </citation>
    <scope>NUCLEOTIDE SEQUENCE [LARGE SCALE GENOMIC DNA]</scope>
    <source>
        <strain evidence="1">Iper-2018</strain>
    </source>
</reference>
<gene>
    <name evidence="1" type="ORF">HPB47_005740</name>
</gene>
<evidence type="ECO:0000313" key="2">
    <source>
        <dbReference type="Proteomes" id="UP000805193"/>
    </source>
</evidence>
<proteinExistence type="predicted"/>
<dbReference type="EMBL" id="JABSTQ010010863">
    <property type="protein sequence ID" value="KAG0417275.1"/>
    <property type="molecule type" value="Genomic_DNA"/>
</dbReference>
<keyword evidence="2" id="KW-1185">Reference proteome</keyword>
<comment type="caution">
    <text evidence="1">The sequence shown here is derived from an EMBL/GenBank/DDBJ whole genome shotgun (WGS) entry which is preliminary data.</text>
</comment>
<dbReference type="Proteomes" id="UP000805193">
    <property type="component" value="Unassembled WGS sequence"/>
</dbReference>
<organism evidence="1 2">
    <name type="scientific">Ixodes persulcatus</name>
    <name type="common">Taiga tick</name>
    <dbReference type="NCBI Taxonomy" id="34615"/>
    <lineage>
        <taxon>Eukaryota</taxon>
        <taxon>Metazoa</taxon>
        <taxon>Ecdysozoa</taxon>
        <taxon>Arthropoda</taxon>
        <taxon>Chelicerata</taxon>
        <taxon>Arachnida</taxon>
        <taxon>Acari</taxon>
        <taxon>Parasitiformes</taxon>
        <taxon>Ixodida</taxon>
        <taxon>Ixodoidea</taxon>
        <taxon>Ixodidae</taxon>
        <taxon>Ixodinae</taxon>
        <taxon>Ixodes</taxon>
    </lineage>
</organism>
<sequence length="214" mass="24556">MADRVGASVDGEVPSDQSQETASKSSRNTQWVKLNVGGTCFLTTRTTLCRDPKSFLYRLCQEDPELHSDKVVLMVLIFFLLLIGVLEEAEFYNITELIKLVKRHIQERNRDHRSRDARKHVYRVLQCHEDELTQMVSTMSDGWRFEQLINIGSSYNYGNDDHAEFLCVVSREYPSSSSHTTDREFEPTDRAQVRPQAPLLDNFPIVSLSLAPES</sequence>